<gene>
    <name evidence="2" type="ORF">METZ01_LOCUS262309</name>
</gene>
<name>A0A382JCY4_9ZZZZ</name>
<proteinExistence type="predicted"/>
<sequence length="85" mass="9194">MVPEQEVPDELVVTEVASIDSEKVTEMDEVNDTDVVPFDGLVDVTVGEVVSIAFLLMVKVILSPAALMLVALIPEEELSYSLLFG</sequence>
<feature type="transmembrane region" description="Helical" evidence="1">
    <location>
        <begin position="49"/>
        <end position="73"/>
    </location>
</feature>
<keyword evidence="1" id="KW-1133">Transmembrane helix</keyword>
<reference evidence="2" key="1">
    <citation type="submission" date="2018-05" db="EMBL/GenBank/DDBJ databases">
        <authorList>
            <person name="Lanie J.A."/>
            <person name="Ng W.-L."/>
            <person name="Kazmierczak K.M."/>
            <person name="Andrzejewski T.M."/>
            <person name="Davidsen T.M."/>
            <person name="Wayne K.J."/>
            <person name="Tettelin H."/>
            <person name="Glass J.I."/>
            <person name="Rusch D."/>
            <person name="Podicherti R."/>
            <person name="Tsui H.-C.T."/>
            <person name="Winkler M.E."/>
        </authorList>
    </citation>
    <scope>NUCLEOTIDE SEQUENCE</scope>
</reference>
<keyword evidence="1" id="KW-0812">Transmembrane</keyword>
<dbReference type="EMBL" id="UINC01073230">
    <property type="protein sequence ID" value="SVC09455.1"/>
    <property type="molecule type" value="Genomic_DNA"/>
</dbReference>
<protein>
    <submittedName>
        <fullName evidence="2">Uncharacterized protein</fullName>
    </submittedName>
</protein>
<organism evidence="2">
    <name type="scientific">marine metagenome</name>
    <dbReference type="NCBI Taxonomy" id="408172"/>
    <lineage>
        <taxon>unclassified sequences</taxon>
        <taxon>metagenomes</taxon>
        <taxon>ecological metagenomes</taxon>
    </lineage>
</organism>
<evidence type="ECO:0000313" key="2">
    <source>
        <dbReference type="EMBL" id="SVC09455.1"/>
    </source>
</evidence>
<evidence type="ECO:0000256" key="1">
    <source>
        <dbReference type="SAM" id="Phobius"/>
    </source>
</evidence>
<dbReference type="AlphaFoldDB" id="A0A382JCY4"/>
<accession>A0A382JCY4</accession>
<feature type="non-terminal residue" evidence="2">
    <location>
        <position position="85"/>
    </location>
</feature>
<keyword evidence="1" id="KW-0472">Membrane</keyword>